<proteinExistence type="predicted"/>
<protein>
    <submittedName>
        <fullName evidence="1">Uncharacterized protein</fullName>
    </submittedName>
</protein>
<name>A0ABR3GHI0_9PEZI</name>
<comment type="caution">
    <text evidence="1">The sequence shown here is derived from an EMBL/GenBank/DDBJ whole genome shotgun (WGS) entry which is preliminary data.</text>
</comment>
<evidence type="ECO:0000313" key="1">
    <source>
        <dbReference type="EMBL" id="KAL0635326.1"/>
    </source>
</evidence>
<dbReference type="Proteomes" id="UP001447188">
    <property type="component" value="Unassembled WGS sequence"/>
</dbReference>
<organism evidence="1 2">
    <name type="scientific">Discina gigas</name>
    <dbReference type="NCBI Taxonomy" id="1032678"/>
    <lineage>
        <taxon>Eukaryota</taxon>
        <taxon>Fungi</taxon>
        <taxon>Dikarya</taxon>
        <taxon>Ascomycota</taxon>
        <taxon>Pezizomycotina</taxon>
        <taxon>Pezizomycetes</taxon>
        <taxon>Pezizales</taxon>
        <taxon>Discinaceae</taxon>
        <taxon>Discina</taxon>
    </lineage>
</organism>
<dbReference type="EMBL" id="JBBBZM010000072">
    <property type="protein sequence ID" value="KAL0635326.1"/>
    <property type="molecule type" value="Genomic_DNA"/>
</dbReference>
<gene>
    <name evidence="1" type="ORF">Q9L58_005719</name>
</gene>
<sequence length="267" mass="29847">MSPTSTPHLLWARPVSLIPLFLSLHAYATILPGLHSFRLCHQYGNSNSFLLPPLSRLPPSLAARIEQHLIAAYRREVLSCWTHRLETASPCTRCLSAPATREDELRKQICHCRTVFKRELELEVWRMFVEKGCGKGVWDAGDGGGKLTTGMFLRRFCGLELFVEGACAVGEGLWLCLPFEMRGGSAGEEEKGRLCVGRRYTQLAKDAVPRFWFAVETLGMVAGGKEGGKQPAERRLEHWREIDDRKGIANRDCGVKLMLFSAGFVVA</sequence>
<evidence type="ECO:0000313" key="2">
    <source>
        <dbReference type="Proteomes" id="UP001447188"/>
    </source>
</evidence>
<keyword evidence="2" id="KW-1185">Reference proteome</keyword>
<accession>A0ABR3GHI0</accession>
<reference evidence="1 2" key="1">
    <citation type="submission" date="2024-02" db="EMBL/GenBank/DDBJ databases">
        <title>Discinaceae phylogenomics.</title>
        <authorList>
            <person name="Dirks A.C."/>
            <person name="James T.Y."/>
        </authorList>
    </citation>
    <scope>NUCLEOTIDE SEQUENCE [LARGE SCALE GENOMIC DNA]</scope>
    <source>
        <strain evidence="1 2">ACD0624</strain>
    </source>
</reference>